<dbReference type="PANTHER" id="PTHR43584:SF3">
    <property type="entry name" value="BIFUNCTIONAL PROTEIN GLMU"/>
    <property type="match status" value="1"/>
</dbReference>
<feature type="binding site" evidence="18">
    <location>
        <position position="226"/>
    </location>
    <ligand>
        <name>Mg(2+)</name>
        <dbReference type="ChEBI" id="CHEBI:18420"/>
    </ligand>
</feature>
<feature type="binding site" evidence="18">
    <location>
        <position position="403"/>
    </location>
    <ligand>
        <name>acetyl-CoA</name>
        <dbReference type="ChEBI" id="CHEBI:57288"/>
    </ligand>
</feature>
<keyword evidence="14 18" id="KW-0961">Cell wall biogenesis/degradation</keyword>
<dbReference type="PANTHER" id="PTHR43584">
    <property type="entry name" value="NUCLEOTIDYL TRANSFERASE"/>
    <property type="match status" value="1"/>
</dbReference>
<evidence type="ECO:0000256" key="9">
    <source>
        <dbReference type="ARBA" id="ARBA00022842"/>
    </source>
</evidence>
<reference evidence="20 21" key="1">
    <citation type="submission" date="2015-06" db="EMBL/GenBank/DDBJ databases">
        <title>Draft genome of the moderately acidophilic sulfate reducer Candidatus Desulfosporosinus acididurans strain M1.</title>
        <authorList>
            <person name="Poehlein A."/>
            <person name="Petzsch P."/>
            <person name="Johnson B.D."/>
            <person name="Schloemann M."/>
            <person name="Daniel R."/>
            <person name="Muehling M."/>
        </authorList>
    </citation>
    <scope>NUCLEOTIDE SEQUENCE [LARGE SCALE GENOMIC DNA]</scope>
    <source>
        <strain evidence="20 21">M1</strain>
    </source>
</reference>
<comment type="pathway">
    <text evidence="18">Nucleotide-sugar biosynthesis; UDP-N-acetyl-alpha-D-glucosamine biosynthesis; UDP-N-acetyl-alpha-D-glucosamine from N-acetyl-alpha-D-glucosamine 1-phosphate: step 1/1.</text>
</comment>
<dbReference type="GO" id="GO:0071555">
    <property type="term" value="P:cell wall organization"/>
    <property type="evidence" value="ECO:0007669"/>
    <property type="project" value="UniProtKB-KW"/>
</dbReference>
<comment type="function">
    <text evidence="17 18">Catalyzes the last two sequential reactions in the de novo biosynthetic pathway for UDP-N-acetylglucosamine (UDP-GlcNAc). The C-terminal domain catalyzes the transfer of acetyl group from acetyl coenzyme A to glucosamine-1-phosphate (GlcN-1-P) to produce N-acetylglucosamine-1-phosphate (GlcNAc-1-P), which is converted into UDP-GlcNAc by the transfer of uridine 5-monophosphate (from uridine 5-triphosphate), a reaction catalyzed by the N-terminal domain.</text>
</comment>
<keyword evidence="10 18" id="KW-0133">Cell shape</keyword>
<dbReference type="InterPro" id="IPR025877">
    <property type="entry name" value="MobA-like_NTP_Trfase"/>
</dbReference>
<evidence type="ECO:0000256" key="4">
    <source>
        <dbReference type="ARBA" id="ARBA00022490"/>
    </source>
</evidence>
<keyword evidence="4 18" id="KW-0963">Cytoplasm</keyword>
<dbReference type="GO" id="GO:0000287">
    <property type="term" value="F:magnesium ion binding"/>
    <property type="evidence" value="ECO:0007669"/>
    <property type="project" value="UniProtKB-UniRule"/>
</dbReference>
<accession>A0A0J1FV58</accession>
<dbReference type="GO" id="GO:0003977">
    <property type="term" value="F:UDP-N-acetylglucosamine diphosphorylase activity"/>
    <property type="evidence" value="ECO:0007669"/>
    <property type="project" value="UniProtKB-UniRule"/>
</dbReference>
<comment type="subcellular location">
    <subcellularLocation>
        <location evidence="1 18">Cytoplasm</location>
    </subcellularLocation>
</comment>
<comment type="subunit">
    <text evidence="18">Homotrimer.</text>
</comment>
<comment type="similarity">
    <text evidence="2 18">In the C-terminal section; belongs to the transferase hexapeptide repeat family.</text>
</comment>
<dbReference type="Gene3D" id="3.90.550.10">
    <property type="entry name" value="Spore Coat Polysaccharide Biosynthesis Protein SpsA, Chain A"/>
    <property type="match status" value="1"/>
</dbReference>
<dbReference type="CDD" id="cd03353">
    <property type="entry name" value="LbH_GlmU_C"/>
    <property type="match status" value="1"/>
</dbReference>
<dbReference type="SUPFAM" id="SSF51161">
    <property type="entry name" value="Trimeric LpxA-like enzymes"/>
    <property type="match status" value="1"/>
</dbReference>
<dbReference type="GO" id="GO:0005737">
    <property type="term" value="C:cytoplasm"/>
    <property type="evidence" value="ECO:0007669"/>
    <property type="project" value="UniProtKB-SubCell"/>
</dbReference>
<dbReference type="PATRIC" id="fig|476652.3.peg.1150"/>
<keyword evidence="6 18" id="KW-0548">Nucleotidyltransferase</keyword>
<evidence type="ECO:0000256" key="3">
    <source>
        <dbReference type="ARBA" id="ARBA00007947"/>
    </source>
</evidence>
<keyword evidence="13 18" id="KW-0012">Acyltransferase</keyword>
<evidence type="ECO:0000256" key="17">
    <source>
        <dbReference type="ARBA" id="ARBA00049628"/>
    </source>
</evidence>
<dbReference type="GO" id="GO:0006048">
    <property type="term" value="P:UDP-N-acetylglucosamine biosynthetic process"/>
    <property type="evidence" value="ECO:0007669"/>
    <property type="project" value="UniProtKB-UniPathway"/>
</dbReference>
<protein>
    <recommendedName>
        <fullName evidence="18">Bifunctional protein GlmU</fullName>
    </recommendedName>
    <domain>
        <recommendedName>
            <fullName evidence="18">UDP-N-acetylglucosamine pyrophosphorylase</fullName>
            <ecNumber evidence="18">2.7.7.23</ecNumber>
        </recommendedName>
        <alternativeName>
            <fullName evidence="18">N-acetylglucosamine-1-phosphate uridyltransferase</fullName>
        </alternativeName>
    </domain>
    <domain>
        <recommendedName>
            <fullName evidence="18">Glucosamine-1-phosphate N-acetyltransferase</fullName>
            <ecNumber evidence="18">2.3.1.157</ecNumber>
        </recommendedName>
    </domain>
</protein>
<keyword evidence="9 18" id="KW-0460">Magnesium</keyword>
<evidence type="ECO:0000256" key="13">
    <source>
        <dbReference type="ARBA" id="ARBA00023315"/>
    </source>
</evidence>
<evidence type="ECO:0000313" key="21">
    <source>
        <dbReference type="Proteomes" id="UP000036356"/>
    </source>
</evidence>
<feature type="binding site" evidence="18">
    <location>
        <position position="378"/>
    </location>
    <ligand>
        <name>acetyl-CoA</name>
        <dbReference type="ChEBI" id="CHEBI:57288"/>
    </ligand>
</feature>
<proteinExistence type="inferred from homology"/>
<feature type="region of interest" description="Pyrophosphorylase" evidence="18">
    <location>
        <begin position="1"/>
        <end position="228"/>
    </location>
</feature>
<keyword evidence="11 18" id="KW-0573">Peptidoglycan synthesis</keyword>
<dbReference type="RefSeq" id="WP_047809008.1">
    <property type="nucleotide sequence ID" value="NZ_LDZY01000003.1"/>
</dbReference>
<dbReference type="UniPathway" id="UPA00113">
    <property type="reaction ID" value="UER00532"/>
</dbReference>
<dbReference type="CDD" id="cd02540">
    <property type="entry name" value="GT2_GlmU_N_bac"/>
    <property type="match status" value="1"/>
</dbReference>
<feature type="binding site" evidence="18">
    <location>
        <position position="73"/>
    </location>
    <ligand>
        <name>UDP-N-acetyl-alpha-D-glucosamine</name>
        <dbReference type="ChEBI" id="CHEBI:57705"/>
    </ligand>
</feature>
<organism evidence="20 21">
    <name type="scientific">Desulfosporosinus acididurans</name>
    <dbReference type="NCBI Taxonomy" id="476652"/>
    <lineage>
        <taxon>Bacteria</taxon>
        <taxon>Bacillati</taxon>
        <taxon>Bacillota</taxon>
        <taxon>Clostridia</taxon>
        <taxon>Eubacteriales</taxon>
        <taxon>Desulfitobacteriaceae</taxon>
        <taxon>Desulfosporosinus</taxon>
    </lineage>
</organism>
<dbReference type="Pfam" id="PF12804">
    <property type="entry name" value="NTP_transf_3"/>
    <property type="match status" value="1"/>
</dbReference>
<feature type="binding site" evidence="18">
    <location>
        <position position="331"/>
    </location>
    <ligand>
        <name>UDP-N-acetyl-alpha-D-glucosamine</name>
        <dbReference type="ChEBI" id="CHEBI:57705"/>
    </ligand>
</feature>
<feature type="binding site" evidence="18">
    <location>
        <position position="139"/>
    </location>
    <ligand>
        <name>UDP-N-acetyl-alpha-D-glucosamine</name>
        <dbReference type="ChEBI" id="CHEBI:57705"/>
    </ligand>
</feature>
<feature type="binding site" evidence="18">
    <location>
        <position position="375"/>
    </location>
    <ligand>
        <name>UDP-N-acetyl-alpha-D-glucosamine</name>
        <dbReference type="ChEBI" id="CHEBI:57705"/>
    </ligand>
</feature>
<feature type="binding site" evidence="18">
    <location>
        <begin position="384"/>
        <end position="385"/>
    </location>
    <ligand>
        <name>acetyl-CoA</name>
        <dbReference type="ChEBI" id="CHEBI:57288"/>
    </ligand>
</feature>
<comment type="catalytic activity">
    <reaction evidence="15 18">
        <text>alpha-D-glucosamine 1-phosphate + acetyl-CoA = N-acetyl-alpha-D-glucosamine 1-phosphate + CoA + H(+)</text>
        <dbReference type="Rhea" id="RHEA:13725"/>
        <dbReference type="ChEBI" id="CHEBI:15378"/>
        <dbReference type="ChEBI" id="CHEBI:57287"/>
        <dbReference type="ChEBI" id="CHEBI:57288"/>
        <dbReference type="ChEBI" id="CHEBI:57776"/>
        <dbReference type="ChEBI" id="CHEBI:58516"/>
        <dbReference type="EC" id="2.3.1.157"/>
    </reaction>
</comment>
<comment type="caution">
    <text evidence="18">Lacks conserved residue(s) required for the propagation of feature annotation.</text>
</comment>
<dbReference type="GO" id="GO:0009245">
    <property type="term" value="P:lipid A biosynthetic process"/>
    <property type="evidence" value="ECO:0007669"/>
    <property type="project" value="UniProtKB-UniRule"/>
</dbReference>
<dbReference type="Pfam" id="PF00132">
    <property type="entry name" value="Hexapep"/>
    <property type="match status" value="2"/>
</dbReference>
<feature type="binding site" evidence="18">
    <location>
        <position position="102"/>
    </location>
    <ligand>
        <name>Mg(2+)</name>
        <dbReference type="ChEBI" id="CHEBI:18420"/>
    </ligand>
</feature>
<dbReference type="EMBL" id="LDZY01000003">
    <property type="protein sequence ID" value="KLU67182.1"/>
    <property type="molecule type" value="Genomic_DNA"/>
</dbReference>
<keyword evidence="12 18" id="KW-0511">Multifunctional enzyme</keyword>
<evidence type="ECO:0000256" key="16">
    <source>
        <dbReference type="ARBA" id="ARBA00048493"/>
    </source>
</evidence>
<dbReference type="UniPathway" id="UPA00973"/>
<evidence type="ECO:0000256" key="1">
    <source>
        <dbReference type="ARBA" id="ARBA00004496"/>
    </source>
</evidence>
<evidence type="ECO:0000256" key="5">
    <source>
        <dbReference type="ARBA" id="ARBA00022679"/>
    </source>
</evidence>
<dbReference type="EC" id="2.7.7.23" evidence="18"/>
<feature type="binding site" evidence="18">
    <location>
        <position position="226"/>
    </location>
    <ligand>
        <name>UDP-N-acetyl-alpha-D-glucosamine</name>
        <dbReference type="ChEBI" id="CHEBI:57705"/>
    </ligand>
</feature>
<evidence type="ECO:0000256" key="11">
    <source>
        <dbReference type="ARBA" id="ARBA00022984"/>
    </source>
</evidence>
<comment type="caution">
    <text evidence="20">The sequence shown here is derived from an EMBL/GenBank/DDBJ whole genome shotgun (WGS) entry which is preliminary data.</text>
</comment>
<feature type="region of interest" description="Linker" evidence="18">
    <location>
        <begin position="229"/>
        <end position="249"/>
    </location>
</feature>
<evidence type="ECO:0000256" key="2">
    <source>
        <dbReference type="ARBA" id="ARBA00007707"/>
    </source>
</evidence>
<keyword evidence="8 18" id="KW-0677">Repeat</keyword>
<dbReference type="EC" id="2.3.1.157" evidence="18"/>
<keyword evidence="21" id="KW-1185">Reference proteome</keyword>
<evidence type="ECO:0000256" key="7">
    <source>
        <dbReference type="ARBA" id="ARBA00022723"/>
    </source>
</evidence>
<dbReference type="STRING" id="476652.DEAC_c11260"/>
<dbReference type="Proteomes" id="UP000036356">
    <property type="component" value="Unassembled WGS sequence"/>
</dbReference>
<sequence length="457" mass="49649">MPDLVAVIMAAGKGTRMRSKLPKVMHSLAGKPLIEHVLDVANQVGIERPFVIVGHGREAVAAKVQERAEIVVQTEQMGTGHAIMQALPYLEGAQTVLVLSGDQPLLKPESLQALLKLHQDGEACATVLTAYLDEPFGYGRVLKDGDQLVRIVEEKDATSDERLIKEINTGTYCFRGSALKDALAKISPQNAQGEYYLTDVFDIFLKQGERILTYCTEDSYEALGINSRSQLAEAEGILRERILEHWMAEGVTIVDPASTFIDTEVRLSQDVTILPFTRLLGKTKVQEDAVIGPQTTLENCEVGSGSEVTYTVAKNTKIGERCHIGPFAYLRPGTSLEADVKVGDFVEIKNSKIEAGAKVPHLSYIGDAQIGKAANIGAGTITCNYDGSSKHPTKIGDHTFIGSNTNLVAPVEVGDYAVTGAGSTITKNVPAKALAVERSQQIIKEQWHREKRNRGQK</sequence>
<name>A0A0J1FV58_9FIRM</name>
<dbReference type="InterPro" id="IPR005882">
    <property type="entry name" value="Bifunctional_GlmU"/>
</dbReference>
<comment type="pathway">
    <text evidence="18">Nucleotide-sugar biosynthesis; UDP-N-acetyl-alpha-D-glucosamine biosynthesis; N-acetyl-alpha-D-glucosamine 1-phosphate from alpha-D-glucosamine 6-phosphate (route II): step 2/2.</text>
</comment>
<evidence type="ECO:0000256" key="12">
    <source>
        <dbReference type="ARBA" id="ARBA00023268"/>
    </source>
</evidence>
<dbReference type="InterPro" id="IPR050065">
    <property type="entry name" value="GlmU-like"/>
</dbReference>
<feature type="binding site" evidence="18">
    <location>
        <position position="23"/>
    </location>
    <ligand>
        <name>UDP-N-acetyl-alpha-D-glucosamine</name>
        <dbReference type="ChEBI" id="CHEBI:57705"/>
    </ligand>
</feature>
<dbReference type="InterPro" id="IPR038009">
    <property type="entry name" value="GlmU_C_LbH"/>
</dbReference>
<feature type="binding site" evidence="18">
    <location>
        <position position="364"/>
    </location>
    <ligand>
        <name>UDP-N-acetyl-alpha-D-glucosamine</name>
        <dbReference type="ChEBI" id="CHEBI:57705"/>
    </ligand>
</feature>
<dbReference type="NCBIfam" id="NF010934">
    <property type="entry name" value="PRK14354.1"/>
    <property type="match status" value="1"/>
</dbReference>
<evidence type="ECO:0000256" key="18">
    <source>
        <dbReference type="HAMAP-Rule" id="MF_01631"/>
    </source>
</evidence>
<evidence type="ECO:0000256" key="15">
    <source>
        <dbReference type="ARBA" id="ARBA00048247"/>
    </source>
</evidence>
<evidence type="ECO:0000256" key="14">
    <source>
        <dbReference type="ARBA" id="ARBA00023316"/>
    </source>
</evidence>
<feature type="active site" description="Proton acceptor" evidence="18">
    <location>
        <position position="361"/>
    </location>
</feature>
<gene>
    <name evidence="18 20" type="primary">glmU</name>
    <name evidence="20" type="ORF">DEAC_c11260</name>
</gene>
<feature type="binding site" evidence="18">
    <location>
        <position position="153"/>
    </location>
    <ligand>
        <name>UDP-N-acetyl-alpha-D-glucosamine</name>
        <dbReference type="ChEBI" id="CHEBI:57705"/>
    </ligand>
</feature>
<comment type="cofactor">
    <cofactor evidence="18">
        <name>Mg(2+)</name>
        <dbReference type="ChEBI" id="CHEBI:18420"/>
    </cofactor>
    <text evidence="18">Binds 1 Mg(2+) ion per subunit.</text>
</comment>
<evidence type="ECO:0000256" key="10">
    <source>
        <dbReference type="ARBA" id="ARBA00022960"/>
    </source>
</evidence>
<feature type="binding site" evidence="18">
    <location>
        <begin position="78"/>
        <end position="79"/>
    </location>
    <ligand>
        <name>UDP-N-acetyl-alpha-D-glucosamine</name>
        <dbReference type="ChEBI" id="CHEBI:57705"/>
    </ligand>
</feature>
<feature type="region of interest" description="N-acetyltransferase" evidence="18">
    <location>
        <begin position="250"/>
        <end position="457"/>
    </location>
</feature>
<dbReference type="GO" id="GO:0008360">
    <property type="term" value="P:regulation of cell shape"/>
    <property type="evidence" value="ECO:0007669"/>
    <property type="project" value="UniProtKB-KW"/>
</dbReference>
<feature type="domain" description="MobA-like NTP transferase" evidence="19">
    <location>
        <begin position="6"/>
        <end position="137"/>
    </location>
</feature>
<dbReference type="SUPFAM" id="SSF53448">
    <property type="entry name" value="Nucleotide-diphospho-sugar transferases"/>
    <property type="match status" value="1"/>
</dbReference>
<comment type="pathway">
    <text evidence="18">Bacterial outer membrane biogenesis; LPS lipid A biosynthesis.</text>
</comment>
<dbReference type="Gene3D" id="2.160.10.10">
    <property type="entry name" value="Hexapeptide repeat proteins"/>
    <property type="match status" value="1"/>
</dbReference>
<feature type="binding site" evidence="18">
    <location>
        <begin position="100"/>
        <end position="102"/>
    </location>
    <ligand>
        <name>UDP-N-acetyl-alpha-D-glucosamine</name>
        <dbReference type="ChEBI" id="CHEBI:57705"/>
    </ligand>
</feature>
<comment type="catalytic activity">
    <reaction evidence="16 18">
        <text>N-acetyl-alpha-D-glucosamine 1-phosphate + UTP + H(+) = UDP-N-acetyl-alpha-D-glucosamine + diphosphate</text>
        <dbReference type="Rhea" id="RHEA:13509"/>
        <dbReference type="ChEBI" id="CHEBI:15378"/>
        <dbReference type="ChEBI" id="CHEBI:33019"/>
        <dbReference type="ChEBI" id="CHEBI:46398"/>
        <dbReference type="ChEBI" id="CHEBI:57705"/>
        <dbReference type="ChEBI" id="CHEBI:57776"/>
        <dbReference type="EC" id="2.7.7.23"/>
    </reaction>
</comment>
<dbReference type="InterPro" id="IPR011004">
    <property type="entry name" value="Trimer_LpxA-like_sf"/>
</dbReference>
<evidence type="ECO:0000313" key="20">
    <source>
        <dbReference type="EMBL" id="KLU67182.1"/>
    </source>
</evidence>
<dbReference type="GO" id="GO:0000902">
    <property type="term" value="P:cell morphogenesis"/>
    <property type="evidence" value="ECO:0007669"/>
    <property type="project" value="UniProtKB-UniRule"/>
</dbReference>
<evidence type="ECO:0000256" key="8">
    <source>
        <dbReference type="ARBA" id="ARBA00022737"/>
    </source>
</evidence>
<evidence type="ECO:0000256" key="6">
    <source>
        <dbReference type="ARBA" id="ARBA00022695"/>
    </source>
</evidence>
<comment type="similarity">
    <text evidence="3 18">In the N-terminal section; belongs to the N-acetylglucosamine-1-phosphate uridyltransferase family.</text>
</comment>
<evidence type="ECO:0000259" key="19">
    <source>
        <dbReference type="Pfam" id="PF12804"/>
    </source>
</evidence>
<feature type="binding site" evidence="18">
    <location>
        <position position="438"/>
    </location>
    <ligand>
        <name>acetyl-CoA</name>
        <dbReference type="ChEBI" id="CHEBI:57288"/>
    </ligand>
</feature>
<feature type="binding site" evidence="18">
    <location>
        <position position="168"/>
    </location>
    <ligand>
        <name>UDP-N-acetyl-alpha-D-glucosamine</name>
        <dbReference type="ChEBI" id="CHEBI:57705"/>
    </ligand>
</feature>
<dbReference type="InterPro" id="IPR029044">
    <property type="entry name" value="Nucleotide-diphossugar_trans"/>
</dbReference>
<dbReference type="GO" id="GO:0019134">
    <property type="term" value="F:glucosamine-1-phosphate N-acetyltransferase activity"/>
    <property type="evidence" value="ECO:0007669"/>
    <property type="project" value="UniProtKB-UniRule"/>
</dbReference>
<dbReference type="InterPro" id="IPR001451">
    <property type="entry name" value="Hexapep"/>
</dbReference>
<dbReference type="AlphaFoldDB" id="A0A0J1FV58"/>
<keyword evidence="7 18" id="KW-0479">Metal-binding</keyword>
<dbReference type="NCBIfam" id="TIGR01173">
    <property type="entry name" value="glmU"/>
    <property type="match status" value="1"/>
</dbReference>
<feature type="binding site" evidence="18">
    <location>
        <position position="349"/>
    </location>
    <ligand>
        <name>UDP-N-acetyl-alpha-D-glucosamine</name>
        <dbReference type="ChEBI" id="CHEBI:57705"/>
    </ligand>
</feature>
<dbReference type="GO" id="GO:0009252">
    <property type="term" value="P:peptidoglycan biosynthetic process"/>
    <property type="evidence" value="ECO:0007669"/>
    <property type="project" value="UniProtKB-UniRule"/>
</dbReference>
<feature type="binding site" evidence="18">
    <location>
        <position position="421"/>
    </location>
    <ligand>
        <name>acetyl-CoA</name>
        <dbReference type="ChEBI" id="CHEBI:57288"/>
    </ligand>
</feature>
<dbReference type="GO" id="GO:0016020">
    <property type="term" value="C:membrane"/>
    <property type="evidence" value="ECO:0007669"/>
    <property type="project" value="GOC"/>
</dbReference>
<dbReference type="HAMAP" id="MF_01631">
    <property type="entry name" value="GlmU"/>
    <property type="match status" value="1"/>
</dbReference>
<keyword evidence="5 18" id="KW-0808">Transferase</keyword>